<dbReference type="Proteomes" id="UP000318582">
    <property type="component" value="Unassembled WGS sequence"/>
</dbReference>
<sequence length="389" mass="43849">MATFEADLIFSDSLNSDANRYTLIELPLEIAAQFADSSDETSGERPGLVIRGLETDEAVICTPSTTYAVRSVQTSNTMLIVRPQEQEDNGADRMVDDTTVYTIEDCVSAYQELTPCQPRLDRLRHILEGTTYRGPVEEARTVFRRIRDNAEAELYSTERLLNTVQTSDAELLEGLKAIGALEIEGVWRLLDAAYLEEALKFLLASIIVEDMPMDRLRASECIVVMEEMDTPDAVVRHILEQFSDVRTDVAGEPTYNLSEKKVGRFFGEQLLANAEHRQTPMHAFLKSWREAVPEALSIDLTMLEGLYLIQDASTGAAIQYFPKAQLPLDSKARFETLFQTRKKWTHGDILPYISDLAPSTKKLDAILLKYARMSRVGQQVVYTSRYAVK</sequence>
<evidence type="ECO:0000256" key="1">
    <source>
        <dbReference type="ARBA" id="ARBA00007017"/>
    </source>
</evidence>
<keyword evidence="2" id="KW-0235">DNA replication</keyword>
<dbReference type="EMBL" id="QEAQ01000025">
    <property type="protein sequence ID" value="TPX59443.1"/>
    <property type="molecule type" value="Genomic_DNA"/>
</dbReference>
<dbReference type="GO" id="GO:0000775">
    <property type="term" value="C:chromosome, centromeric region"/>
    <property type="evidence" value="ECO:0007669"/>
    <property type="project" value="TreeGrafter"/>
</dbReference>
<dbReference type="PANTHER" id="PTHR13395:SF6">
    <property type="entry name" value="SISTER CHROMATID COHESION PROTEIN DCC1"/>
    <property type="match status" value="1"/>
</dbReference>
<dbReference type="GO" id="GO:0031390">
    <property type="term" value="C:Ctf18 RFC-like complex"/>
    <property type="evidence" value="ECO:0007669"/>
    <property type="project" value="InterPro"/>
</dbReference>
<protein>
    <recommendedName>
        <fullName evidence="5">Sister chromatid cohesion protein DCC1</fullName>
    </recommendedName>
</protein>
<name>A0A507E5U0_9FUNG</name>
<dbReference type="PANTHER" id="PTHR13395">
    <property type="entry name" value="SISTER CHROMATID COHESION PROTEIN DCC1-RELATED"/>
    <property type="match status" value="1"/>
</dbReference>
<reference evidence="3 4" key="1">
    <citation type="journal article" date="2019" name="Sci. Rep.">
        <title>Comparative genomics of chytrid fungi reveal insights into the obligate biotrophic and pathogenic lifestyle of Synchytrium endobioticum.</title>
        <authorList>
            <person name="van de Vossenberg B.T.L.H."/>
            <person name="Warris S."/>
            <person name="Nguyen H.D.T."/>
            <person name="van Gent-Pelzer M.P.E."/>
            <person name="Joly D.L."/>
            <person name="van de Geest H.C."/>
            <person name="Bonants P.J.M."/>
            <person name="Smith D.S."/>
            <person name="Levesque C.A."/>
            <person name="van der Lee T.A.J."/>
        </authorList>
    </citation>
    <scope>NUCLEOTIDE SEQUENCE [LARGE SCALE GENOMIC DNA]</scope>
    <source>
        <strain evidence="3 4">CBS 809.83</strain>
    </source>
</reference>
<dbReference type="Pfam" id="PF09724">
    <property type="entry name" value="Dcc1"/>
    <property type="match status" value="1"/>
</dbReference>
<evidence type="ECO:0000313" key="3">
    <source>
        <dbReference type="EMBL" id="TPX59443.1"/>
    </source>
</evidence>
<dbReference type="AlphaFoldDB" id="A0A507E5U0"/>
<dbReference type="GO" id="GO:0034088">
    <property type="term" value="P:maintenance of mitotic sister chromatid cohesion"/>
    <property type="evidence" value="ECO:0007669"/>
    <property type="project" value="TreeGrafter"/>
</dbReference>
<gene>
    <name evidence="3" type="ORF">PhCBS80983_g02462</name>
</gene>
<comment type="caution">
    <text evidence="3">The sequence shown here is derived from an EMBL/GenBank/DDBJ whole genome shotgun (WGS) entry which is preliminary data.</text>
</comment>
<accession>A0A507E5U0</accession>
<proteinExistence type="inferred from homology"/>
<dbReference type="STRING" id="109895.A0A507E5U0"/>
<keyword evidence="4" id="KW-1185">Reference proteome</keyword>
<comment type="similarity">
    <text evidence="1">Belongs to the DCC1 family.</text>
</comment>
<dbReference type="GO" id="GO:0000785">
    <property type="term" value="C:chromatin"/>
    <property type="evidence" value="ECO:0007669"/>
    <property type="project" value="TreeGrafter"/>
</dbReference>
<evidence type="ECO:0000256" key="2">
    <source>
        <dbReference type="ARBA" id="ARBA00022705"/>
    </source>
</evidence>
<evidence type="ECO:0008006" key="5">
    <source>
        <dbReference type="Google" id="ProtNLM"/>
    </source>
</evidence>
<dbReference type="InterPro" id="IPR019128">
    <property type="entry name" value="Dcc1"/>
</dbReference>
<dbReference type="GO" id="GO:0006260">
    <property type="term" value="P:DNA replication"/>
    <property type="evidence" value="ECO:0007669"/>
    <property type="project" value="UniProtKB-KW"/>
</dbReference>
<organism evidence="3 4">
    <name type="scientific">Powellomyces hirtus</name>
    <dbReference type="NCBI Taxonomy" id="109895"/>
    <lineage>
        <taxon>Eukaryota</taxon>
        <taxon>Fungi</taxon>
        <taxon>Fungi incertae sedis</taxon>
        <taxon>Chytridiomycota</taxon>
        <taxon>Chytridiomycota incertae sedis</taxon>
        <taxon>Chytridiomycetes</taxon>
        <taxon>Spizellomycetales</taxon>
        <taxon>Powellomycetaceae</taxon>
        <taxon>Powellomyces</taxon>
    </lineage>
</organism>
<evidence type="ECO:0000313" key="4">
    <source>
        <dbReference type="Proteomes" id="UP000318582"/>
    </source>
</evidence>